<feature type="transmembrane region" description="Helical" evidence="2">
    <location>
        <begin position="5"/>
        <end position="23"/>
    </location>
</feature>
<protein>
    <submittedName>
        <fullName evidence="4">Neuferricin</fullName>
    </submittedName>
</protein>
<evidence type="ECO:0000313" key="4">
    <source>
        <dbReference type="EMBL" id="KAJ8043673.1"/>
    </source>
</evidence>
<dbReference type="OrthoDB" id="10257697at2759"/>
<evidence type="ECO:0000313" key="5">
    <source>
        <dbReference type="Proteomes" id="UP001152320"/>
    </source>
</evidence>
<comment type="caution">
    <text evidence="4">The sequence shown here is derived from an EMBL/GenBank/DDBJ whole genome shotgun (WGS) entry which is preliminary data.</text>
</comment>
<reference evidence="4" key="1">
    <citation type="submission" date="2021-10" db="EMBL/GenBank/DDBJ databases">
        <title>Tropical sea cucumber genome reveals ecological adaptation and Cuvierian tubules defense mechanism.</title>
        <authorList>
            <person name="Chen T."/>
        </authorList>
    </citation>
    <scope>NUCLEOTIDE SEQUENCE</scope>
    <source>
        <strain evidence="4">Nanhai2018</strain>
        <tissue evidence="4">Muscle</tissue>
    </source>
</reference>
<keyword evidence="2" id="KW-0812">Transmembrane</keyword>
<dbReference type="Gene3D" id="3.10.120.10">
    <property type="entry name" value="Cytochrome b5-like heme/steroid binding domain"/>
    <property type="match status" value="1"/>
</dbReference>
<keyword evidence="2" id="KW-1133">Transmembrane helix</keyword>
<dbReference type="Pfam" id="PF00173">
    <property type="entry name" value="Cyt-b5"/>
    <property type="match status" value="1"/>
</dbReference>
<comment type="similarity">
    <text evidence="1">Belongs to the cytochrome b5 family. MAPR subfamily.</text>
</comment>
<feature type="domain" description="Cytochrome b5 heme-binding" evidence="3">
    <location>
        <begin position="69"/>
        <end position="161"/>
    </location>
</feature>
<name>A0A9Q1CFB4_HOLLE</name>
<dbReference type="SMART" id="SM01117">
    <property type="entry name" value="Cyt-b5"/>
    <property type="match status" value="1"/>
</dbReference>
<dbReference type="InterPro" id="IPR036400">
    <property type="entry name" value="Cyt_B5-like_heme/steroid_sf"/>
</dbReference>
<evidence type="ECO:0000256" key="1">
    <source>
        <dbReference type="ARBA" id="ARBA00038357"/>
    </source>
</evidence>
<keyword evidence="5" id="KW-1185">Reference proteome</keyword>
<evidence type="ECO:0000256" key="2">
    <source>
        <dbReference type="SAM" id="Phobius"/>
    </source>
</evidence>
<dbReference type="GO" id="GO:0012505">
    <property type="term" value="C:endomembrane system"/>
    <property type="evidence" value="ECO:0007669"/>
    <property type="project" value="TreeGrafter"/>
</dbReference>
<dbReference type="PANTHER" id="PTHR10281">
    <property type="entry name" value="MEMBRANE-ASSOCIATED PROGESTERONE RECEPTOR COMPONENT-RELATED"/>
    <property type="match status" value="1"/>
</dbReference>
<dbReference type="SUPFAM" id="SSF55856">
    <property type="entry name" value="Cytochrome b5-like heme/steroid binding domain"/>
    <property type="match status" value="1"/>
</dbReference>
<dbReference type="AlphaFoldDB" id="A0A9Q1CFB4"/>
<dbReference type="GO" id="GO:0016020">
    <property type="term" value="C:membrane"/>
    <property type="evidence" value="ECO:0007669"/>
    <property type="project" value="TreeGrafter"/>
</dbReference>
<dbReference type="Proteomes" id="UP001152320">
    <property type="component" value="Chromosome 4"/>
</dbReference>
<dbReference type="PANTHER" id="PTHR10281:SF4">
    <property type="entry name" value="NEUFERRICIN"/>
    <property type="match status" value="1"/>
</dbReference>
<accession>A0A9Q1CFB4</accession>
<keyword evidence="2" id="KW-0472">Membrane</keyword>
<evidence type="ECO:0000259" key="3">
    <source>
        <dbReference type="SMART" id="SM01117"/>
    </source>
</evidence>
<gene>
    <name evidence="4" type="ORF">HOLleu_10874</name>
</gene>
<organism evidence="4 5">
    <name type="scientific">Holothuria leucospilota</name>
    <name type="common">Black long sea cucumber</name>
    <name type="synonym">Mertensiothuria leucospilota</name>
    <dbReference type="NCBI Taxonomy" id="206669"/>
    <lineage>
        <taxon>Eukaryota</taxon>
        <taxon>Metazoa</taxon>
        <taxon>Echinodermata</taxon>
        <taxon>Eleutherozoa</taxon>
        <taxon>Echinozoa</taxon>
        <taxon>Holothuroidea</taxon>
        <taxon>Aspidochirotacea</taxon>
        <taxon>Aspidochirotida</taxon>
        <taxon>Holothuriidae</taxon>
        <taxon>Holothuria</taxon>
    </lineage>
</organism>
<dbReference type="InterPro" id="IPR001199">
    <property type="entry name" value="Cyt_B5-like_heme/steroid-bd"/>
</dbReference>
<sequence>MAYKLVVFSFAVLVVAVLISWYNPTELKYAFFSPLSSVFSFMSAVRSASQVNKGNTHSETNTKKGGKLFTVEELALSKTNPIFLGILGEVFDVTKGERHYGPDGGYHFFAGRDATRAFISGDFTEEGLIDDIEGLKPSEALEIQTWVEFYEKEYVYLGKLVGTYYDASGKPTEKLKAARHLIAEGKKEKAANEADKRRFPPCNSEWSQKKGTRIWCSNRSGGIARDWEGFPRKYFQPGAKSFRCACVQEKDLDNPHFKEYDNCSPRATSCKLLTKNE</sequence>
<dbReference type="EMBL" id="JAIZAY010000004">
    <property type="protein sequence ID" value="KAJ8043673.1"/>
    <property type="molecule type" value="Genomic_DNA"/>
</dbReference>
<proteinExistence type="inferred from homology"/>
<dbReference type="InterPro" id="IPR050577">
    <property type="entry name" value="MAPR/NEUFC/NENF-like"/>
</dbReference>